<keyword evidence="4" id="KW-1185">Reference proteome</keyword>
<reference evidence="3 4" key="1">
    <citation type="journal article" date="2016" name="Sci. Rep.">
        <title>Peltaster fructicola genome reveals evolution from an invasive phytopathogen to an ectophytic parasite.</title>
        <authorList>
            <person name="Xu C."/>
            <person name="Chen H."/>
            <person name="Gleason M.L."/>
            <person name="Xu J.R."/>
            <person name="Liu H."/>
            <person name="Zhang R."/>
            <person name="Sun G."/>
        </authorList>
    </citation>
    <scope>NUCLEOTIDE SEQUENCE [LARGE SCALE GENOMIC DNA]</scope>
    <source>
        <strain evidence="3 4">LNHT1506</strain>
    </source>
</reference>
<feature type="compositionally biased region" description="Basic and acidic residues" evidence="1">
    <location>
        <begin position="260"/>
        <end position="271"/>
    </location>
</feature>
<gene>
    <name evidence="3" type="ORF">AMS68_002096</name>
</gene>
<feature type="domain" description="Heterokaryon incompatibility" evidence="2">
    <location>
        <begin position="24"/>
        <end position="147"/>
    </location>
</feature>
<dbReference type="EMBL" id="CP051139">
    <property type="protein sequence ID" value="QIW96578.1"/>
    <property type="molecule type" value="Genomic_DNA"/>
</dbReference>
<dbReference type="Proteomes" id="UP000503462">
    <property type="component" value="Chromosome 1"/>
</dbReference>
<evidence type="ECO:0000313" key="3">
    <source>
        <dbReference type="EMBL" id="QIW96578.1"/>
    </source>
</evidence>
<dbReference type="AlphaFoldDB" id="A0A6H0XPN0"/>
<feature type="compositionally biased region" description="Polar residues" evidence="1">
    <location>
        <begin position="272"/>
        <end position="281"/>
    </location>
</feature>
<dbReference type="OrthoDB" id="674604at2759"/>
<dbReference type="InterPro" id="IPR010730">
    <property type="entry name" value="HET"/>
</dbReference>
<evidence type="ECO:0000256" key="1">
    <source>
        <dbReference type="SAM" id="MobiDB-lite"/>
    </source>
</evidence>
<protein>
    <recommendedName>
        <fullName evidence="2">Heterokaryon incompatibility domain-containing protein</fullName>
    </recommendedName>
</protein>
<name>A0A6H0XPN0_9PEZI</name>
<dbReference type="PANTHER" id="PTHR10622">
    <property type="entry name" value="HET DOMAIN-CONTAINING PROTEIN"/>
    <property type="match status" value="1"/>
</dbReference>
<feature type="region of interest" description="Disordered" evidence="1">
    <location>
        <begin position="260"/>
        <end position="307"/>
    </location>
</feature>
<sequence length="307" mass="35927">MRLLYLDRGQLRLTEYLHRDIPPYAILSHRWGTTQDEVSYLDIREGAGDRKSGWAKLRFCGEQARKDDLKYFWVDTCCIDKGNPREVSRAIASMFEWYADAQQCYVYLADVTVDPISSRAVHNVAYRPWERAFRRSQWFTRGWTLQELLAPARVTFFSSQGLYLGSRTELSELIQQITGIDRQALHGKALSEYSEADRFRWAVNRQTLEPEDHAYSLLGIFGVSMLPYYGEGEDEAYNRLKEAIIRKRLYDLIKLDVKQGRRNTEDSEHTTLEATTLANDESVNRHLNRHRARSHARRLHQHGLHPF</sequence>
<feature type="compositionally biased region" description="Basic residues" evidence="1">
    <location>
        <begin position="286"/>
        <end position="307"/>
    </location>
</feature>
<dbReference type="Pfam" id="PF06985">
    <property type="entry name" value="HET"/>
    <property type="match status" value="1"/>
</dbReference>
<proteinExistence type="predicted"/>
<dbReference type="PANTHER" id="PTHR10622:SF10">
    <property type="entry name" value="HET DOMAIN-CONTAINING PROTEIN"/>
    <property type="match status" value="1"/>
</dbReference>
<organism evidence="3 4">
    <name type="scientific">Peltaster fructicola</name>
    <dbReference type="NCBI Taxonomy" id="286661"/>
    <lineage>
        <taxon>Eukaryota</taxon>
        <taxon>Fungi</taxon>
        <taxon>Dikarya</taxon>
        <taxon>Ascomycota</taxon>
        <taxon>Pezizomycotina</taxon>
        <taxon>Dothideomycetes</taxon>
        <taxon>Dothideomycetes incertae sedis</taxon>
        <taxon>Peltaster</taxon>
    </lineage>
</organism>
<accession>A0A6H0XPN0</accession>
<evidence type="ECO:0000313" key="4">
    <source>
        <dbReference type="Proteomes" id="UP000503462"/>
    </source>
</evidence>
<evidence type="ECO:0000259" key="2">
    <source>
        <dbReference type="Pfam" id="PF06985"/>
    </source>
</evidence>